<evidence type="ECO:0000313" key="9">
    <source>
        <dbReference type="EMBL" id="SHI27555.1"/>
    </source>
</evidence>
<protein>
    <recommendedName>
        <fullName evidence="8">Trp operon repressor homolog</fullName>
    </recommendedName>
</protein>
<reference evidence="9 10" key="1">
    <citation type="submission" date="2016-11" db="EMBL/GenBank/DDBJ databases">
        <authorList>
            <person name="Jaros S."/>
            <person name="Januszkiewicz K."/>
            <person name="Wedrychowicz H."/>
        </authorList>
    </citation>
    <scope>NUCLEOTIDE SEQUENCE [LARGE SCALE GENOMIC DNA]</scope>
    <source>
        <strain evidence="9 10">DSM 16917</strain>
    </source>
</reference>
<name>A0A1M5ZTD0_9GAMM</name>
<accession>A0A1M5ZTD0</accession>
<dbReference type="InterPro" id="IPR013335">
    <property type="entry name" value="Trp_repress_bac"/>
</dbReference>
<evidence type="ECO:0000256" key="4">
    <source>
        <dbReference type="ARBA" id="ARBA00022491"/>
    </source>
</evidence>
<evidence type="ECO:0000313" key="10">
    <source>
        <dbReference type="Proteomes" id="UP000184268"/>
    </source>
</evidence>
<dbReference type="PANTHER" id="PTHR38025:SF1">
    <property type="entry name" value="TRP OPERON REPRESSOR"/>
    <property type="match status" value="1"/>
</dbReference>
<dbReference type="SUPFAM" id="SSF48295">
    <property type="entry name" value="TrpR-like"/>
    <property type="match status" value="1"/>
</dbReference>
<dbReference type="GO" id="GO:0043565">
    <property type="term" value="F:sequence-specific DNA binding"/>
    <property type="evidence" value="ECO:0007669"/>
    <property type="project" value="UniProtKB-UniRule"/>
</dbReference>
<keyword evidence="3 8" id="KW-0963">Cytoplasm</keyword>
<evidence type="ECO:0000256" key="6">
    <source>
        <dbReference type="ARBA" id="ARBA00023125"/>
    </source>
</evidence>
<comment type="similarity">
    <text evidence="2 8">Belongs to the TrpR family.</text>
</comment>
<comment type="subcellular location">
    <subcellularLocation>
        <location evidence="1 8">Cytoplasm</location>
    </subcellularLocation>
</comment>
<dbReference type="GO" id="GO:0045892">
    <property type="term" value="P:negative regulation of DNA-templated transcription"/>
    <property type="evidence" value="ECO:0007669"/>
    <property type="project" value="UniProtKB-UniRule"/>
</dbReference>
<keyword evidence="6 8" id="KW-0238">DNA-binding</keyword>
<keyword evidence="10" id="KW-1185">Reference proteome</keyword>
<evidence type="ECO:0000256" key="8">
    <source>
        <dbReference type="HAMAP-Rule" id="MF_00475"/>
    </source>
</evidence>
<evidence type="ECO:0000256" key="5">
    <source>
        <dbReference type="ARBA" id="ARBA00023015"/>
    </source>
</evidence>
<dbReference type="Pfam" id="PF01371">
    <property type="entry name" value="Trp_repressor"/>
    <property type="match status" value="1"/>
</dbReference>
<dbReference type="AlphaFoldDB" id="A0A1M5ZTD0"/>
<sequence length="94" mass="10205">MAEARWNQVVGLIAEQSTQEQVSTLLGALLSHDEKLAVGGRLAVFKALLEGRISQRQIAADLGVSIATITRASNTLKSMDEDARLTLRQMLQLS</sequence>
<keyword evidence="4 8" id="KW-0678">Repressor</keyword>
<comment type="subunit">
    <text evidence="8">Homodimer.</text>
</comment>
<dbReference type="InterPro" id="IPR000831">
    <property type="entry name" value="Trp_repress"/>
</dbReference>
<dbReference type="GO" id="GO:0003700">
    <property type="term" value="F:DNA-binding transcription factor activity"/>
    <property type="evidence" value="ECO:0007669"/>
    <property type="project" value="UniProtKB-UniRule"/>
</dbReference>
<dbReference type="PIRSF" id="PIRSF003196">
    <property type="entry name" value="Trp_repressor"/>
    <property type="match status" value="1"/>
</dbReference>
<evidence type="ECO:0000256" key="3">
    <source>
        <dbReference type="ARBA" id="ARBA00022490"/>
    </source>
</evidence>
<keyword evidence="5 8" id="KW-0805">Transcription regulation</keyword>
<keyword evidence="7 8" id="KW-0804">Transcription</keyword>
<dbReference type="NCBIfam" id="TIGR01321">
    <property type="entry name" value="TrpR"/>
    <property type="match status" value="1"/>
</dbReference>
<comment type="function">
    <text evidence="8">This protein is an aporepressor. When complexed with L-tryptophan it binds the operator region of the trp operon and prevents the initiation of transcription.</text>
</comment>
<organism evidence="9 10">
    <name type="scientific">Ferrimonas marina</name>
    <dbReference type="NCBI Taxonomy" id="299255"/>
    <lineage>
        <taxon>Bacteria</taxon>
        <taxon>Pseudomonadati</taxon>
        <taxon>Pseudomonadota</taxon>
        <taxon>Gammaproteobacteria</taxon>
        <taxon>Alteromonadales</taxon>
        <taxon>Ferrimonadaceae</taxon>
        <taxon>Ferrimonas</taxon>
    </lineage>
</organism>
<dbReference type="GO" id="GO:0005737">
    <property type="term" value="C:cytoplasm"/>
    <property type="evidence" value="ECO:0007669"/>
    <property type="project" value="UniProtKB-SubCell"/>
</dbReference>
<dbReference type="Gene3D" id="1.10.1270.10">
    <property type="entry name" value="TrpR-like"/>
    <property type="match status" value="1"/>
</dbReference>
<gene>
    <name evidence="8" type="primary">trpR</name>
    <name evidence="9" type="ORF">SAMN02745129_0561</name>
</gene>
<evidence type="ECO:0000256" key="7">
    <source>
        <dbReference type="ARBA" id="ARBA00023163"/>
    </source>
</evidence>
<evidence type="ECO:0000256" key="1">
    <source>
        <dbReference type="ARBA" id="ARBA00004496"/>
    </source>
</evidence>
<dbReference type="HAMAP" id="MF_00475">
    <property type="entry name" value="Trp_repressor"/>
    <property type="match status" value="1"/>
</dbReference>
<evidence type="ECO:0000256" key="2">
    <source>
        <dbReference type="ARBA" id="ARBA00007027"/>
    </source>
</evidence>
<feature type="DNA-binding region" evidence="8">
    <location>
        <begin position="55"/>
        <end position="78"/>
    </location>
</feature>
<dbReference type="PANTHER" id="PTHR38025">
    <property type="entry name" value="TRP OPERON REPRESSOR"/>
    <property type="match status" value="1"/>
</dbReference>
<dbReference type="Proteomes" id="UP000184268">
    <property type="component" value="Unassembled WGS sequence"/>
</dbReference>
<dbReference type="InterPro" id="IPR038116">
    <property type="entry name" value="TrpR-like_sf"/>
</dbReference>
<dbReference type="EMBL" id="FQXG01000016">
    <property type="protein sequence ID" value="SHI27555.1"/>
    <property type="molecule type" value="Genomic_DNA"/>
</dbReference>
<dbReference type="InterPro" id="IPR010921">
    <property type="entry name" value="Trp_repressor/repl_initiator"/>
</dbReference>
<dbReference type="STRING" id="299255.SAMN02745129_0561"/>
<proteinExistence type="inferred from homology"/>